<gene>
    <name evidence="1" type="ORF">I4F81_004104</name>
</gene>
<dbReference type="EMBL" id="CM020618">
    <property type="protein sequence ID" value="KAK1861520.1"/>
    <property type="molecule type" value="Genomic_DNA"/>
</dbReference>
<reference evidence="1" key="1">
    <citation type="submission" date="2019-11" db="EMBL/GenBank/DDBJ databases">
        <title>Nori genome reveals adaptations in red seaweeds to the harsh intertidal environment.</title>
        <authorList>
            <person name="Wang D."/>
            <person name="Mao Y."/>
        </authorList>
    </citation>
    <scope>NUCLEOTIDE SEQUENCE</scope>
    <source>
        <tissue evidence="1">Gametophyte</tissue>
    </source>
</reference>
<accession>A0ACC3BUG1</accession>
<dbReference type="Proteomes" id="UP000798662">
    <property type="component" value="Chromosome 1"/>
</dbReference>
<comment type="caution">
    <text evidence="1">The sequence shown here is derived from an EMBL/GenBank/DDBJ whole genome shotgun (WGS) entry which is preliminary data.</text>
</comment>
<keyword evidence="2" id="KW-1185">Reference proteome</keyword>
<proteinExistence type="predicted"/>
<evidence type="ECO:0000313" key="2">
    <source>
        <dbReference type="Proteomes" id="UP000798662"/>
    </source>
</evidence>
<sequence length="344" mass="34547">MVHVEAMAKAGLAHLATYGDTLLSSAATVARRSEASTSILQPLVPGVNLPLWHAPYLLLAAAIATVVHEAGHALAAAADGEMRVVGVGGFLALFLPGAYVRIEGVDDAGRWRALKVWCAGAWHNIVAAVVAAAATLALPLLLAPVYSTSGGALVVGVPQSSALAGHLHSGDVIVGLGRHPVTGVADLARAIGSITAGEDSSGFCLMDIAVVSPAAGGARRHLFFQGPPLILSRSVALSPYTPRLASFLAPLAPAAYAAAAAADGPLLLDVTLRYLVSLSLALAVVNMAPVARLDGEAAWALFLGGILRGARAGTLRRVQGGVVAAGTALLVANIGVAALSLAPA</sequence>
<protein>
    <submittedName>
        <fullName evidence="1">Uncharacterized protein</fullName>
    </submittedName>
</protein>
<evidence type="ECO:0000313" key="1">
    <source>
        <dbReference type="EMBL" id="KAK1861520.1"/>
    </source>
</evidence>
<organism evidence="1 2">
    <name type="scientific">Pyropia yezoensis</name>
    <name type="common">Susabi-nori</name>
    <name type="synonym">Porphyra yezoensis</name>
    <dbReference type="NCBI Taxonomy" id="2788"/>
    <lineage>
        <taxon>Eukaryota</taxon>
        <taxon>Rhodophyta</taxon>
        <taxon>Bangiophyceae</taxon>
        <taxon>Bangiales</taxon>
        <taxon>Bangiaceae</taxon>
        <taxon>Pyropia</taxon>
    </lineage>
</organism>
<name>A0ACC3BUG1_PYRYE</name>